<evidence type="ECO:0000313" key="4">
    <source>
        <dbReference type="Proteomes" id="UP000255066"/>
    </source>
</evidence>
<reference evidence="2 4" key="2">
    <citation type="submission" date="2018-06" db="EMBL/GenBank/DDBJ databases">
        <authorList>
            <consortium name="Pathogen Informatics"/>
            <person name="Doyle S."/>
        </authorList>
    </citation>
    <scope>NUCLEOTIDE SEQUENCE [LARGE SCALE GENOMIC DNA]</scope>
    <source>
        <strain evidence="2 4">NCTC12437</strain>
    </source>
</reference>
<dbReference type="AlphaFoldDB" id="A0A378I5E5"/>
<reference evidence="1 3" key="1">
    <citation type="submission" date="2015-11" db="EMBL/GenBank/DDBJ databases">
        <title>Genomic analysis of 38 Legionella species identifies large and diverse effector repertoires.</title>
        <authorList>
            <person name="Burstein D."/>
            <person name="Amaro F."/>
            <person name="Zusman T."/>
            <person name="Lifshitz Z."/>
            <person name="Cohen O."/>
            <person name="Gilbert J.A."/>
            <person name="Pupko T."/>
            <person name="Shuman H.A."/>
            <person name="Segal G."/>
        </authorList>
    </citation>
    <scope>NUCLEOTIDE SEQUENCE [LARGE SCALE GENOMIC DNA]</scope>
    <source>
        <strain evidence="1 3">CDC#1407-AL-14</strain>
    </source>
</reference>
<evidence type="ECO:0000313" key="2">
    <source>
        <dbReference type="EMBL" id="STX30417.1"/>
    </source>
</evidence>
<dbReference type="STRING" id="28083.Lbir_0995"/>
<dbReference type="Proteomes" id="UP000054735">
    <property type="component" value="Unassembled WGS sequence"/>
</dbReference>
<sequence>MDPKHFFSQDIDREQYFCKIVMNQRTRDTAMRRILGFILLLSHFSLSAMQINTYLKFDSPQLTDQVRQFNTYLEKQGVFARYHVKPFLEQHPLHITLYMTEYPADQIEAIRQRVAELARENPAPTMKTGSIVLGGGNYVMLDIAHQPEKAGNSALQNLSDHLVLQLQPLRDLNASMPSWAANMPVKAKAFRIYGSPSVFFEYEPHFSLIAKKFSNNQEEKRFRLEMEKWIQSYSFPAIPLQATAIAIGKVNSFGQITEELASYPFAASSLFARGLSPKTPGQA</sequence>
<dbReference type="Proteomes" id="UP000255066">
    <property type="component" value="Unassembled WGS sequence"/>
</dbReference>
<dbReference type="RefSeq" id="WP_058523092.1">
    <property type="nucleotide sequence ID" value="NZ_CAAAHV010000009.1"/>
</dbReference>
<dbReference type="EMBL" id="LNXT01000012">
    <property type="protein sequence ID" value="KTC73939.1"/>
    <property type="molecule type" value="Genomic_DNA"/>
</dbReference>
<accession>A0A378I5E5</accession>
<name>A0A378I5E5_9GAMM</name>
<dbReference type="EMBL" id="UGNW01000001">
    <property type="protein sequence ID" value="STX30417.1"/>
    <property type="molecule type" value="Genomic_DNA"/>
</dbReference>
<evidence type="ECO:0000313" key="1">
    <source>
        <dbReference type="EMBL" id="KTC73939.1"/>
    </source>
</evidence>
<gene>
    <name evidence="1" type="ORF">Lbir_0995</name>
    <name evidence="2" type="ORF">NCTC12437_00171</name>
</gene>
<proteinExistence type="predicted"/>
<evidence type="ECO:0000313" key="3">
    <source>
        <dbReference type="Proteomes" id="UP000054735"/>
    </source>
</evidence>
<organism evidence="2 4">
    <name type="scientific">Legionella birminghamensis</name>
    <dbReference type="NCBI Taxonomy" id="28083"/>
    <lineage>
        <taxon>Bacteria</taxon>
        <taxon>Pseudomonadati</taxon>
        <taxon>Pseudomonadota</taxon>
        <taxon>Gammaproteobacteria</taxon>
        <taxon>Legionellales</taxon>
        <taxon>Legionellaceae</taxon>
        <taxon>Legionella</taxon>
    </lineage>
</organism>
<dbReference type="OrthoDB" id="79662at2"/>
<dbReference type="InterPro" id="IPR009097">
    <property type="entry name" value="Cyclic_Pdiesterase"/>
</dbReference>
<dbReference type="Gene3D" id="3.90.1140.10">
    <property type="entry name" value="Cyclic phosphodiesterase"/>
    <property type="match status" value="1"/>
</dbReference>
<dbReference type="SUPFAM" id="SSF55144">
    <property type="entry name" value="LigT-like"/>
    <property type="match status" value="1"/>
</dbReference>
<evidence type="ECO:0008006" key="5">
    <source>
        <dbReference type="Google" id="ProtNLM"/>
    </source>
</evidence>
<dbReference type="Pfam" id="PF13563">
    <property type="entry name" value="2_5_RNA_ligase2"/>
    <property type="match status" value="1"/>
</dbReference>
<keyword evidence="3" id="KW-1185">Reference proteome</keyword>
<protein>
    <recommendedName>
        <fullName evidence="5">Phosphonate metabolism protein</fullName>
    </recommendedName>
</protein>